<dbReference type="InterPro" id="IPR011009">
    <property type="entry name" value="Kinase-like_dom_sf"/>
</dbReference>
<organism evidence="1 2">
    <name type="scientific">Penicillium angulare</name>
    <dbReference type="NCBI Taxonomy" id="116970"/>
    <lineage>
        <taxon>Eukaryota</taxon>
        <taxon>Fungi</taxon>
        <taxon>Dikarya</taxon>
        <taxon>Ascomycota</taxon>
        <taxon>Pezizomycotina</taxon>
        <taxon>Eurotiomycetes</taxon>
        <taxon>Eurotiomycetidae</taxon>
        <taxon>Eurotiales</taxon>
        <taxon>Aspergillaceae</taxon>
        <taxon>Penicillium</taxon>
    </lineage>
</organism>
<comment type="caution">
    <text evidence="1">The sequence shown here is derived from an EMBL/GenBank/DDBJ whole genome shotgun (WGS) entry which is preliminary data.</text>
</comment>
<keyword evidence="2" id="KW-1185">Reference proteome</keyword>
<dbReference type="Gene3D" id="1.10.510.10">
    <property type="entry name" value="Transferase(Phosphotransferase) domain 1"/>
    <property type="match status" value="1"/>
</dbReference>
<dbReference type="OrthoDB" id="4337659at2759"/>
<accession>A0A9W9KC70</accession>
<proteinExistence type="predicted"/>
<sequence>MSSLARQTIWVDASDQSLDPRSMTTLVSNAARQPEVPGPRPMVKICDQDPGDHFDSIAEIIFDRPLCIARQKQAKGELVHIQKLECATLARNILKDFNDQTTHRSFRQLLGGYRHGGMAFLLWEPVEVSVEQIMAAQGIIKATEVIAIAKPVLEGIRHLADHGRVLNVLNAKTILLTATGQVKIAGIENSIQIDPEAMDAATMKLSALAHVISGLIKKNPASYEWSPMIKNLLLQLETRSANEILQTTPFNPGPPIDELVMMTNITNKTAHHRVKYSDRGED</sequence>
<dbReference type="EMBL" id="JAPQKH010000004">
    <property type="protein sequence ID" value="KAJ5100934.1"/>
    <property type="molecule type" value="Genomic_DNA"/>
</dbReference>
<name>A0A9W9KC70_9EURO</name>
<evidence type="ECO:0000313" key="2">
    <source>
        <dbReference type="Proteomes" id="UP001149165"/>
    </source>
</evidence>
<dbReference type="AlphaFoldDB" id="A0A9W9KC70"/>
<evidence type="ECO:0008006" key="3">
    <source>
        <dbReference type="Google" id="ProtNLM"/>
    </source>
</evidence>
<gene>
    <name evidence="1" type="ORF">N7456_006986</name>
</gene>
<protein>
    <recommendedName>
        <fullName evidence="3">Protein kinase domain-containing protein</fullName>
    </recommendedName>
</protein>
<reference evidence="1" key="2">
    <citation type="journal article" date="2023" name="IMA Fungus">
        <title>Comparative genomic study of the Penicillium genus elucidates a diverse pangenome and 15 lateral gene transfer events.</title>
        <authorList>
            <person name="Petersen C."/>
            <person name="Sorensen T."/>
            <person name="Nielsen M.R."/>
            <person name="Sondergaard T.E."/>
            <person name="Sorensen J.L."/>
            <person name="Fitzpatrick D.A."/>
            <person name="Frisvad J.C."/>
            <person name="Nielsen K.L."/>
        </authorList>
    </citation>
    <scope>NUCLEOTIDE SEQUENCE</scope>
    <source>
        <strain evidence="1">IBT 30069</strain>
    </source>
</reference>
<dbReference type="SUPFAM" id="SSF56112">
    <property type="entry name" value="Protein kinase-like (PK-like)"/>
    <property type="match status" value="1"/>
</dbReference>
<evidence type="ECO:0000313" key="1">
    <source>
        <dbReference type="EMBL" id="KAJ5100934.1"/>
    </source>
</evidence>
<reference evidence="1" key="1">
    <citation type="submission" date="2022-11" db="EMBL/GenBank/DDBJ databases">
        <authorList>
            <person name="Petersen C."/>
        </authorList>
    </citation>
    <scope>NUCLEOTIDE SEQUENCE</scope>
    <source>
        <strain evidence="1">IBT 30069</strain>
    </source>
</reference>
<dbReference type="Proteomes" id="UP001149165">
    <property type="component" value="Unassembled WGS sequence"/>
</dbReference>